<comment type="similarity">
    <text evidence="6">Belongs to the ABC-2 integral membrane protein family.</text>
</comment>
<evidence type="ECO:0000313" key="9">
    <source>
        <dbReference type="Proteomes" id="UP000320216"/>
    </source>
</evidence>
<feature type="transmembrane region" description="Helical" evidence="6">
    <location>
        <begin position="159"/>
        <end position="177"/>
    </location>
</feature>
<feature type="transmembrane region" description="Helical" evidence="6">
    <location>
        <begin position="213"/>
        <end position="235"/>
    </location>
</feature>
<dbReference type="EMBL" id="CP042305">
    <property type="protein sequence ID" value="QDZ17020.1"/>
    <property type="molecule type" value="Genomic_DNA"/>
</dbReference>
<gene>
    <name evidence="8" type="ORF">FPZ11_18925</name>
</gene>
<dbReference type="OrthoDB" id="670210at2"/>
<evidence type="ECO:0000256" key="2">
    <source>
        <dbReference type="ARBA" id="ARBA00022692"/>
    </source>
</evidence>
<feature type="domain" description="ABC transmembrane type-2" evidence="7">
    <location>
        <begin position="14"/>
        <end position="238"/>
    </location>
</feature>
<accession>A0A5B8MBE3</accession>
<evidence type="ECO:0000256" key="3">
    <source>
        <dbReference type="ARBA" id="ARBA00022989"/>
    </source>
</evidence>
<keyword evidence="2 6" id="KW-0812">Transmembrane</keyword>
<dbReference type="InterPro" id="IPR047817">
    <property type="entry name" value="ABC2_TM_bact-type"/>
</dbReference>
<dbReference type="GO" id="GO:0046677">
    <property type="term" value="P:response to antibiotic"/>
    <property type="evidence" value="ECO:0007669"/>
    <property type="project" value="UniProtKB-KW"/>
</dbReference>
<organism evidence="8 9">
    <name type="scientific">Humibacter ginsenosidimutans</name>
    <dbReference type="NCBI Taxonomy" id="2599293"/>
    <lineage>
        <taxon>Bacteria</taxon>
        <taxon>Bacillati</taxon>
        <taxon>Actinomycetota</taxon>
        <taxon>Actinomycetes</taxon>
        <taxon>Micrococcales</taxon>
        <taxon>Microbacteriaceae</taxon>
        <taxon>Humibacter</taxon>
    </lineage>
</organism>
<reference evidence="8 9" key="1">
    <citation type="submission" date="2019-07" db="EMBL/GenBank/DDBJ databases">
        <title>Full genome sequence of Humibacter sp. WJ7-1.</title>
        <authorList>
            <person name="Im W.-T."/>
        </authorList>
    </citation>
    <scope>NUCLEOTIDE SEQUENCE [LARGE SCALE GENOMIC DNA]</scope>
    <source>
        <strain evidence="8 9">WJ7-1</strain>
    </source>
</reference>
<dbReference type="PIRSF" id="PIRSF006648">
    <property type="entry name" value="DrrB"/>
    <property type="match status" value="1"/>
</dbReference>
<dbReference type="Proteomes" id="UP000320216">
    <property type="component" value="Chromosome"/>
</dbReference>
<dbReference type="InterPro" id="IPR051784">
    <property type="entry name" value="Nod_factor_ABC_transporter"/>
</dbReference>
<keyword evidence="5" id="KW-0046">Antibiotic resistance</keyword>
<dbReference type="KEGG" id="huw:FPZ11_18925"/>
<dbReference type="GO" id="GO:0140359">
    <property type="term" value="F:ABC-type transporter activity"/>
    <property type="evidence" value="ECO:0007669"/>
    <property type="project" value="InterPro"/>
</dbReference>
<evidence type="ECO:0000259" key="7">
    <source>
        <dbReference type="PROSITE" id="PS51012"/>
    </source>
</evidence>
<keyword evidence="6" id="KW-0813">Transport</keyword>
<evidence type="ECO:0000256" key="5">
    <source>
        <dbReference type="ARBA" id="ARBA00023251"/>
    </source>
</evidence>
<proteinExistence type="inferred from homology"/>
<feature type="transmembrane region" description="Helical" evidence="6">
    <location>
        <begin position="12"/>
        <end position="38"/>
    </location>
</feature>
<dbReference type="AlphaFoldDB" id="A0A5B8MBE3"/>
<dbReference type="InterPro" id="IPR013525">
    <property type="entry name" value="ABC2_TM"/>
</dbReference>
<keyword evidence="6" id="KW-1003">Cell membrane</keyword>
<keyword evidence="4 6" id="KW-0472">Membrane</keyword>
<dbReference type="GO" id="GO:0043190">
    <property type="term" value="C:ATP-binding cassette (ABC) transporter complex"/>
    <property type="evidence" value="ECO:0007669"/>
    <property type="project" value="InterPro"/>
</dbReference>
<keyword evidence="3 6" id="KW-1133">Transmembrane helix</keyword>
<feature type="transmembrane region" description="Helical" evidence="6">
    <location>
        <begin position="124"/>
        <end position="152"/>
    </location>
</feature>
<name>A0A5B8MBE3_9MICO</name>
<evidence type="ECO:0000313" key="8">
    <source>
        <dbReference type="EMBL" id="QDZ17020.1"/>
    </source>
</evidence>
<comment type="subcellular location">
    <subcellularLocation>
        <location evidence="6">Cell membrane</location>
        <topology evidence="6">Multi-pass membrane protein</topology>
    </subcellularLocation>
    <subcellularLocation>
        <location evidence="1">Membrane</location>
        <topology evidence="1">Multi-pass membrane protein</topology>
    </subcellularLocation>
</comment>
<dbReference type="InterPro" id="IPR000412">
    <property type="entry name" value="ABC_2_transport"/>
</dbReference>
<feature type="transmembrane region" description="Helical" evidence="6">
    <location>
        <begin position="90"/>
        <end position="118"/>
    </location>
</feature>
<keyword evidence="9" id="KW-1185">Reference proteome</keyword>
<evidence type="ECO:0000256" key="4">
    <source>
        <dbReference type="ARBA" id="ARBA00023136"/>
    </source>
</evidence>
<dbReference type="PROSITE" id="PS51012">
    <property type="entry name" value="ABC_TM2"/>
    <property type="match status" value="1"/>
</dbReference>
<feature type="transmembrane region" description="Helical" evidence="6">
    <location>
        <begin position="44"/>
        <end position="69"/>
    </location>
</feature>
<dbReference type="PANTHER" id="PTHR43229:SF2">
    <property type="entry name" value="NODULATION PROTEIN J"/>
    <property type="match status" value="1"/>
</dbReference>
<evidence type="ECO:0000256" key="6">
    <source>
        <dbReference type="RuleBase" id="RU361157"/>
    </source>
</evidence>
<sequence>MSGREIRRTLRSVDSLVTAFAIPVSIMLVFVVIFGGAIESDGDYVNYVVPGTLVLCLGFGAAATAIGVAQDVATGTVNRIKTLPVMGSAVLHGHVVASVLRNLAAAVPVIGVALLLGFRPAAGVAGWIGVVLFCVAIIVAFTWLSVLGGLLLSVDAASSINFVFLFLPYLSSGFVPVDTMPSWLHGFADHQPYTPIIETLRDLMSGTAPGANLWVALAWLAGILIVGAVGSALVFGGRVKG</sequence>
<dbReference type="PANTHER" id="PTHR43229">
    <property type="entry name" value="NODULATION PROTEIN J"/>
    <property type="match status" value="1"/>
</dbReference>
<protein>
    <recommendedName>
        <fullName evidence="6">Transport permease protein</fullName>
    </recommendedName>
</protein>
<evidence type="ECO:0000256" key="1">
    <source>
        <dbReference type="ARBA" id="ARBA00004141"/>
    </source>
</evidence>
<dbReference type="Pfam" id="PF01061">
    <property type="entry name" value="ABC2_membrane"/>
    <property type="match status" value="1"/>
</dbReference>